<proteinExistence type="predicted"/>
<dbReference type="EMBL" id="GBRH01181828">
    <property type="protein sequence ID" value="JAE16068.1"/>
    <property type="molecule type" value="Transcribed_RNA"/>
</dbReference>
<name>A0A0A9G5Z7_ARUDO</name>
<reference evidence="2" key="1">
    <citation type="submission" date="2014-09" db="EMBL/GenBank/DDBJ databases">
        <authorList>
            <person name="Magalhaes I.L.F."/>
            <person name="Oliveira U."/>
            <person name="Santos F.R."/>
            <person name="Vidigal T.H.D.A."/>
            <person name="Brescovit A.D."/>
            <person name="Santos A.J."/>
        </authorList>
    </citation>
    <scope>NUCLEOTIDE SEQUENCE</scope>
    <source>
        <tissue evidence="2">Shoot tissue taken approximately 20 cm above the soil surface</tissue>
    </source>
</reference>
<protein>
    <submittedName>
        <fullName evidence="2">Uncharacterized protein</fullName>
    </submittedName>
</protein>
<organism evidence="2">
    <name type="scientific">Arundo donax</name>
    <name type="common">Giant reed</name>
    <name type="synonym">Donax arundinaceus</name>
    <dbReference type="NCBI Taxonomy" id="35708"/>
    <lineage>
        <taxon>Eukaryota</taxon>
        <taxon>Viridiplantae</taxon>
        <taxon>Streptophyta</taxon>
        <taxon>Embryophyta</taxon>
        <taxon>Tracheophyta</taxon>
        <taxon>Spermatophyta</taxon>
        <taxon>Magnoliopsida</taxon>
        <taxon>Liliopsida</taxon>
        <taxon>Poales</taxon>
        <taxon>Poaceae</taxon>
        <taxon>PACMAD clade</taxon>
        <taxon>Arundinoideae</taxon>
        <taxon>Arundineae</taxon>
        <taxon>Arundo</taxon>
    </lineage>
</organism>
<evidence type="ECO:0000313" key="2">
    <source>
        <dbReference type="EMBL" id="JAE16068.1"/>
    </source>
</evidence>
<accession>A0A0A9G5Z7</accession>
<dbReference type="AlphaFoldDB" id="A0A0A9G5Z7"/>
<feature type="region of interest" description="Disordered" evidence="1">
    <location>
        <begin position="28"/>
        <end position="81"/>
    </location>
</feature>
<evidence type="ECO:0000256" key="1">
    <source>
        <dbReference type="SAM" id="MobiDB-lite"/>
    </source>
</evidence>
<feature type="compositionally biased region" description="Polar residues" evidence="1">
    <location>
        <begin position="28"/>
        <end position="51"/>
    </location>
</feature>
<sequence length="118" mass="12474">MASSAPNIMFRRLFKTLTVSPALASGVTSQHHQLQQRAPVSGTAKGNSKLKSGQPLKRSSIAKNGTPSTGRGGGSGHGCREAIERITQISVSFSMPLLPCGTCPPRSVFVRPNMRSLD</sequence>
<reference evidence="2" key="2">
    <citation type="journal article" date="2015" name="Data Brief">
        <title>Shoot transcriptome of the giant reed, Arundo donax.</title>
        <authorList>
            <person name="Barrero R.A."/>
            <person name="Guerrero F.D."/>
            <person name="Moolhuijzen P."/>
            <person name="Goolsby J.A."/>
            <person name="Tidwell J."/>
            <person name="Bellgard S.E."/>
            <person name="Bellgard M.I."/>
        </authorList>
    </citation>
    <scope>NUCLEOTIDE SEQUENCE</scope>
    <source>
        <tissue evidence="2">Shoot tissue taken approximately 20 cm above the soil surface</tissue>
    </source>
</reference>